<comment type="caution">
    <text evidence="1">The sequence shown here is derived from an EMBL/GenBank/DDBJ whole genome shotgun (WGS) entry which is preliminary data.</text>
</comment>
<keyword evidence="2" id="KW-1185">Reference proteome</keyword>
<evidence type="ECO:0000313" key="1">
    <source>
        <dbReference type="EMBL" id="MBK1815135.1"/>
    </source>
</evidence>
<sequence length="301" mass="33919">MIVVDDDEYWDFVVGVREDPILWVKQDKYYVGDLVSWLGTTYRCKSEHYPATGQPPGVSSWAWNVRWEVVQGFYHVGDQVSRHKWNYTCIADHVPSEENRPSDGTGSWGSFWEKEVILPNNFYVDSGVSHHKTFTGTMFDGLDHLKGETVHILANGCVLQPRTVDGQGRIFFNQPDDPQTFTSLVAGLPYESVLEPMALEAGMENGTSVAREKRIHEVVIYFHESGGCKVADRKTGAYEALPFRTADMIADQAAPLFTGPYVHTLESRHDMEASFVLKQDLPLPMTVLAVVPKWNIYGDQG</sequence>
<evidence type="ECO:0000313" key="2">
    <source>
        <dbReference type="Proteomes" id="UP000600139"/>
    </source>
</evidence>
<reference evidence="1" key="1">
    <citation type="submission" date="2021-01" db="EMBL/GenBank/DDBJ databases">
        <title>Modified the classification status of verrucomicrobia.</title>
        <authorList>
            <person name="Feng X."/>
        </authorList>
    </citation>
    <scope>NUCLEOTIDE SEQUENCE</scope>
    <source>
        <strain evidence="1">JCM 18052</strain>
    </source>
</reference>
<gene>
    <name evidence="1" type="ORF">JIN84_05900</name>
</gene>
<proteinExistence type="predicted"/>
<dbReference type="EMBL" id="JAENIK010000005">
    <property type="protein sequence ID" value="MBK1815135.1"/>
    <property type="molecule type" value="Genomic_DNA"/>
</dbReference>
<name>A0A934VAG7_9BACT</name>
<dbReference type="Gene3D" id="2.10.10.90">
    <property type="match status" value="1"/>
</dbReference>
<dbReference type="RefSeq" id="WP_200350105.1">
    <property type="nucleotide sequence ID" value="NZ_BAABHZ010000005.1"/>
</dbReference>
<dbReference type="Proteomes" id="UP000600139">
    <property type="component" value="Unassembled WGS sequence"/>
</dbReference>
<accession>A0A934VAG7</accession>
<protein>
    <submittedName>
        <fullName evidence="1">Uncharacterized protein</fullName>
    </submittedName>
</protein>
<dbReference type="AlphaFoldDB" id="A0A934VAG7"/>
<organism evidence="1 2">
    <name type="scientific">Luteolibacter yonseiensis</name>
    <dbReference type="NCBI Taxonomy" id="1144680"/>
    <lineage>
        <taxon>Bacteria</taxon>
        <taxon>Pseudomonadati</taxon>
        <taxon>Verrucomicrobiota</taxon>
        <taxon>Verrucomicrobiia</taxon>
        <taxon>Verrucomicrobiales</taxon>
        <taxon>Verrucomicrobiaceae</taxon>
        <taxon>Luteolibacter</taxon>
    </lineage>
</organism>